<reference evidence="4" key="2">
    <citation type="submission" date="2010-04" db="EMBL/GenBank/DDBJ databases">
        <authorList>
            <person name="Buell R."/>
            <person name="Hamilton J."/>
            <person name="Hostetler J."/>
        </authorList>
    </citation>
    <scope>NUCLEOTIDE SEQUENCE [LARGE SCALE GENOMIC DNA]</scope>
    <source>
        <strain evidence="4">DAOM:BR144</strain>
    </source>
</reference>
<dbReference type="GO" id="GO:0016579">
    <property type="term" value="P:protein deubiquitination"/>
    <property type="evidence" value="ECO:0007669"/>
    <property type="project" value="InterPro"/>
</dbReference>
<feature type="region of interest" description="Disordered" evidence="1">
    <location>
        <begin position="315"/>
        <end position="360"/>
    </location>
</feature>
<dbReference type="PROSITE" id="PS50235">
    <property type="entry name" value="USP_3"/>
    <property type="match status" value="1"/>
</dbReference>
<dbReference type="InterPro" id="IPR018200">
    <property type="entry name" value="USP_CS"/>
</dbReference>
<dbReference type="eggNOG" id="KOG1867">
    <property type="taxonomic scope" value="Eukaryota"/>
</dbReference>
<dbReference type="EMBL" id="GL376633">
    <property type="status" value="NOT_ANNOTATED_CDS"/>
    <property type="molecule type" value="Genomic_DNA"/>
</dbReference>
<feature type="region of interest" description="Disordered" evidence="1">
    <location>
        <begin position="170"/>
        <end position="209"/>
    </location>
</feature>
<feature type="compositionally biased region" description="Polar residues" evidence="1">
    <location>
        <begin position="319"/>
        <end position="328"/>
    </location>
</feature>
<proteinExistence type="predicted"/>
<dbReference type="AlphaFoldDB" id="K3WJV6"/>
<evidence type="ECO:0000313" key="4">
    <source>
        <dbReference type="Proteomes" id="UP000019132"/>
    </source>
</evidence>
<feature type="compositionally biased region" description="Basic and acidic residues" evidence="1">
    <location>
        <begin position="329"/>
        <end position="343"/>
    </location>
</feature>
<accession>K3WJV6</accession>
<evidence type="ECO:0000259" key="2">
    <source>
        <dbReference type="PROSITE" id="PS50235"/>
    </source>
</evidence>
<name>K3WJV6_GLOUD</name>
<feature type="compositionally biased region" description="Low complexity" evidence="1">
    <location>
        <begin position="142"/>
        <end position="153"/>
    </location>
</feature>
<organism evidence="3 4">
    <name type="scientific">Globisporangium ultimum (strain ATCC 200006 / CBS 805.95 / DAOM BR144)</name>
    <name type="common">Pythium ultimum</name>
    <dbReference type="NCBI Taxonomy" id="431595"/>
    <lineage>
        <taxon>Eukaryota</taxon>
        <taxon>Sar</taxon>
        <taxon>Stramenopiles</taxon>
        <taxon>Oomycota</taxon>
        <taxon>Peronosporomycetes</taxon>
        <taxon>Pythiales</taxon>
        <taxon>Pythiaceae</taxon>
        <taxon>Globisporangium</taxon>
    </lineage>
</organism>
<dbReference type="InParanoid" id="K3WJV6"/>
<feature type="compositionally biased region" description="Polar residues" evidence="1">
    <location>
        <begin position="194"/>
        <end position="204"/>
    </location>
</feature>
<dbReference type="SUPFAM" id="SSF54001">
    <property type="entry name" value="Cysteine proteinases"/>
    <property type="match status" value="1"/>
</dbReference>
<dbReference type="InterPro" id="IPR001394">
    <property type="entry name" value="Peptidase_C19_UCH"/>
</dbReference>
<dbReference type="InterPro" id="IPR028889">
    <property type="entry name" value="USP"/>
</dbReference>
<evidence type="ECO:0000313" key="3">
    <source>
        <dbReference type="EnsemblProtists" id="PYU1_T005248"/>
    </source>
</evidence>
<evidence type="ECO:0000256" key="1">
    <source>
        <dbReference type="SAM" id="MobiDB-lite"/>
    </source>
</evidence>
<dbReference type="Pfam" id="PF00443">
    <property type="entry name" value="UCH"/>
    <property type="match status" value="1"/>
</dbReference>
<keyword evidence="4" id="KW-1185">Reference proteome</keyword>
<dbReference type="HOGENOM" id="CLU_579395_0_0_1"/>
<sequence>MTQVKCERDVLLQEALDDGNVKHTSLLNTLQLKKEIGNARLVSGDAMVWVGQAKLTQKDVDVGATRAKEFRLEKGKRSFTFTLEMSAESKQFIDDLKEQIDGKMGLDVKKKKRKIRKQLNQATGFTPVNTLKSPMKKPPSTPTKLPTSATKPPRLTKPLEFSVAPVLETYQSYPSPSPSRSPFRSPFRKKPVPRQSNLPLSPTLTDPKLAASPRVREWLSPVRSLKTKAEFTPPDVKRQIEGTPNSTTSSKAGTPGSAEGRHTNKRVRSLQLLLEASPKDTQHQSTPPKPTPTITSPYFTNVMTKKQPLGNLAAENDQAKQSTNVNNSNRDDNMSESTDHENTQDFEDKEQSANQSFPKKNIRGLQNLGNYCYMNSIIQAMTALPDFMAGVQDEDWLYRVIRKKMSDGGNVKTIDQVKAAFESWKTSDESKPLALHLALEEILLQIVAGQDAPINPEPIKYVMGKKNAIFAT</sequence>
<dbReference type="EnsemblProtists" id="PYU1_T005248">
    <property type="protein sequence ID" value="PYU1_T005248"/>
    <property type="gene ID" value="PYU1_G005237"/>
</dbReference>
<protein>
    <recommendedName>
        <fullName evidence="2">USP domain-containing protein</fullName>
    </recommendedName>
</protein>
<dbReference type="Gene3D" id="3.90.70.10">
    <property type="entry name" value="Cysteine proteinases"/>
    <property type="match status" value="1"/>
</dbReference>
<feature type="region of interest" description="Disordered" evidence="1">
    <location>
        <begin position="121"/>
        <end position="158"/>
    </location>
</feature>
<feature type="region of interest" description="Disordered" evidence="1">
    <location>
        <begin position="229"/>
        <end position="298"/>
    </location>
</feature>
<reference evidence="3" key="3">
    <citation type="submission" date="2015-02" db="UniProtKB">
        <authorList>
            <consortium name="EnsemblProtists"/>
        </authorList>
    </citation>
    <scope>IDENTIFICATION</scope>
    <source>
        <strain evidence="3">DAOM BR144</strain>
    </source>
</reference>
<dbReference type="InterPro" id="IPR038765">
    <property type="entry name" value="Papain-like_cys_pep_sf"/>
</dbReference>
<reference evidence="4" key="1">
    <citation type="journal article" date="2010" name="Genome Biol.">
        <title>Genome sequence of the necrotrophic plant pathogen Pythium ultimum reveals original pathogenicity mechanisms and effector repertoire.</title>
        <authorList>
            <person name="Levesque C.A."/>
            <person name="Brouwer H."/>
            <person name="Cano L."/>
            <person name="Hamilton J.P."/>
            <person name="Holt C."/>
            <person name="Huitema E."/>
            <person name="Raffaele S."/>
            <person name="Robideau G.P."/>
            <person name="Thines M."/>
            <person name="Win J."/>
            <person name="Zerillo M.M."/>
            <person name="Beakes G.W."/>
            <person name="Boore J.L."/>
            <person name="Busam D."/>
            <person name="Dumas B."/>
            <person name="Ferriera S."/>
            <person name="Fuerstenberg S.I."/>
            <person name="Gachon C.M."/>
            <person name="Gaulin E."/>
            <person name="Govers F."/>
            <person name="Grenville-Briggs L."/>
            <person name="Horner N."/>
            <person name="Hostetler J."/>
            <person name="Jiang R.H."/>
            <person name="Johnson J."/>
            <person name="Krajaejun T."/>
            <person name="Lin H."/>
            <person name="Meijer H.J."/>
            <person name="Moore B."/>
            <person name="Morris P."/>
            <person name="Phuntmart V."/>
            <person name="Puiu D."/>
            <person name="Shetty J."/>
            <person name="Stajich J.E."/>
            <person name="Tripathy S."/>
            <person name="Wawra S."/>
            <person name="van West P."/>
            <person name="Whitty B.R."/>
            <person name="Coutinho P.M."/>
            <person name="Henrissat B."/>
            <person name="Martin F."/>
            <person name="Thomas P.D."/>
            <person name="Tyler B.M."/>
            <person name="De Vries R.P."/>
            <person name="Kamoun S."/>
            <person name="Yandell M."/>
            <person name="Tisserat N."/>
            <person name="Buell C.R."/>
        </authorList>
    </citation>
    <scope>NUCLEOTIDE SEQUENCE</scope>
    <source>
        <strain evidence="4">DAOM:BR144</strain>
    </source>
</reference>
<feature type="compositionally biased region" description="Polar residues" evidence="1">
    <location>
        <begin position="242"/>
        <end position="252"/>
    </location>
</feature>
<dbReference type="PROSITE" id="PS00972">
    <property type="entry name" value="USP_1"/>
    <property type="match status" value="1"/>
</dbReference>
<dbReference type="GO" id="GO:0004843">
    <property type="term" value="F:cysteine-type deubiquitinase activity"/>
    <property type="evidence" value="ECO:0007669"/>
    <property type="project" value="InterPro"/>
</dbReference>
<dbReference type="VEuPathDB" id="FungiDB:PYU1_G005237"/>
<feature type="domain" description="USP" evidence="2">
    <location>
        <begin position="363"/>
        <end position="472"/>
    </location>
</feature>
<dbReference type="Proteomes" id="UP000019132">
    <property type="component" value="Unassembled WGS sequence"/>
</dbReference>